<dbReference type="SMART" id="SM00228">
    <property type="entry name" value="PDZ"/>
    <property type="match status" value="2"/>
</dbReference>
<dbReference type="InterPro" id="IPR011782">
    <property type="entry name" value="Pept_S1C_Do"/>
</dbReference>
<feature type="domain" description="PDZ" evidence="16">
    <location>
        <begin position="293"/>
        <end position="357"/>
    </location>
</feature>
<evidence type="ECO:0000256" key="12">
    <source>
        <dbReference type="ARBA" id="ARBA00023016"/>
    </source>
</evidence>
<evidence type="ECO:0000256" key="4">
    <source>
        <dbReference type="ARBA" id="ARBA00013035"/>
    </source>
</evidence>
<evidence type="ECO:0000256" key="13">
    <source>
        <dbReference type="ARBA" id="ARBA00032850"/>
    </source>
</evidence>
<keyword evidence="9" id="KW-0574">Periplasm</keyword>
<keyword evidence="8" id="KW-0677">Repeat</keyword>
<evidence type="ECO:0000256" key="15">
    <source>
        <dbReference type="SAM" id="SignalP"/>
    </source>
</evidence>
<feature type="region of interest" description="Disordered" evidence="14">
    <location>
        <begin position="28"/>
        <end position="103"/>
    </location>
</feature>
<feature type="compositionally biased region" description="Basic and acidic residues" evidence="14">
    <location>
        <begin position="33"/>
        <end position="48"/>
    </location>
</feature>
<evidence type="ECO:0000256" key="7">
    <source>
        <dbReference type="ARBA" id="ARBA00022729"/>
    </source>
</evidence>
<evidence type="ECO:0000256" key="5">
    <source>
        <dbReference type="ARBA" id="ARBA00013958"/>
    </source>
</evidence>
<dbReference type="NCBIfam" id="TIGR02037">
    <property type="entry name" value="degP_htrA_DO"/>
    <property type="match status" value="1"/>
</dbReference>
<evidence type="ECO:0000256" key="8">
    <source>
        <dbReference type="ARBA" id="ARBA00022737"/>
    </source>
</evidence>
<evidence type="ECO:0000256" key="2">
    <source>
        <dbReference type="ARBA" id="ARBA00004418"/>
    </source>
</evidence>
<feature type="signal peptide" evidence="15">
    <location>
        <begin position="1"/>
        <end position="31"/>
    </location>
</feature>
<keyword evidence="10 17" id="KW-0378">Hydrolase</keyword>
<keyword evidence="6" id="KW-0645">Protease</keyword>
<accession>A0ABY6GJD6</accession>
<evidence type="ECO:0000256" key="14">
    <source>
        <dbReference type="SAM" id="MobiDB-lite"/>
    </source>
</evidence>
<keyword evidence="11" id="KW-0720">Serine protease</keyword>
<dbReference type="SUPFAM" id="SSF50494">
    <property type="entry name" value="Trypsin-like serine proteases"/>
    <property type="match status" value="1"/>
</dbReference>
<evidence type="ECO:0000256" key="3">
    <source>
        <dbReference type="ARBA" id="ARBA00010541"/>
    </source>
</evidence>
<comment type="subcellular location">
    <subcellularLocation>
        <location evidence="2">Periplasm</location>
    </subcellularLocation>
</comment>
<comment type="similarity">
    <text evidence="3">Belongs to the peptidase S1C family.</text>
</comment>
<dbReference type="Proteomes" id="UP001163831">
    <property type="component" value="Chromosome"/>
</dbReference>
<proteinExistence type="inferred from homology"/>
<dbReference type="GO" id="GO:0016787">
    <property type="term" value="F:hydrolase activity"/>
    <property type="evidence" value="ECO:0007669"/>
    <property type="project" value="UniProtKB-KW"/>
</dbReference>
<keyword evidence="7 15" id="KW-0732">Signal</keyword>
<name>A0ABY6GJD6_9PROT</name>
<dbReference type="PRINTS" id="PR00834">
    <property type="entry name" value="PROTEASES2C"/>
</dbReference>
<protein>
    <recommendedName>
        <fullName evidence="5">Probable periplasmic serine endoprotease DegP-like</fullName>
        <ecNumber evidence="4">3.4.21.107</ecNumber>
    </recommendedName>
    <alternativeName>
        <fullName evidence="13">Protease Do</fullName>
    </alternativeName>
</protein>
<evidence type="ECO:0000256" key="10">
    <source>
        <dbReference type="ARBA" id="ARBA00022801"/>
    </source>
</evidence>
<dbReference type="EMBL" id="CP107052">
    <property type="protein sequence ID" value="UYH50950.1"/>
    <property type="molecule type" value="Genomic_DNA"/>
</dbReference>
<evidence type="ECO:0000256" key="9">
    <source>
        <dbReference type="ARBA" id="ARBA00022764"/>
    </source>
</evidence>
<dbReference type="Pfam" id="PF13180">
    <property type="entry name" value="PDZ_2"/>
    <property type="match status" value="1"/>
</dbReference>
<dbReference type="PANTHER" id="PTHR22939">
    <property type="entry name" value="SERINE PROTEASE FAMILY S1C HTRA-RELATED"/>
    <property type="match status" value="1"/>
</dbReference>
<organism evidence="17 18">
    <name type="scientific">Candidatus Kirkpatrickella diaphorinae</name>
    <dbReference type="NCBI Taxonomy" id="2984322"/>
    <lineage>
        <taxon>Bacteria</taxon>
        <taxon>Pseudomonadati</taxon>
        <taxon>Pseudomonadota</taxon>
        <taxon>Alphaproteobacteria</taxon>
        <taxon>Acetobacterales</taxon>
        <taxon>Acetobacteraceae</taxon>
        <taxon>Candidatus Kirkpatrickella</taxon>
    </lineage>
</organism>
<feature type="chain" id="PRO_5045622406" description="Probable periplasmic serine endoprotease DegP-like" evidence="15">
    <location>
        <begin position="32"/>
        <end position="516"/>
    </location>
</feature>
<evidence type="ECO:0000256" key="11">
    <source>
        <dbReference type="ARBA" id="ARBA00022825"/>
    </source>
</evidence>
<dbReference type="InterPro" id="IPR001478">
    <property type="entry name" value="PDZ"/>
</dbReference>
<dbReference type="PANTHER" id="PTHR22939:SF130">
    <property type="entry name" value="PERIPLASMIC SERINE ENDOPROTEASE DEGP-LIKE-RELATED"/>
    <property type="match status" value="1"/>
</dbReference>
<gene>
    <name evidence="17" type="ORF">N5W20_07580</name>
</gene>
<dbReference type="InterPro" id="IPR036034">
    <property type="entry name" value="PDZ_sf"/>
</dbReference>
<dbReference type="Gene3D" id="2.40.10.120">
    <property type="match status" value="1"/>
</dbReference>
<dbReference type="CDD" id="cd10839">
    <property type="entry name" value="cpPDZ1_DegP-like"/>
    <property type="match status" value="1"/>
</dbReference>
<dbReference type="Gene3D" id="2.30.42.10">
    <property type="match status" value="2"/>
</dbReference>
<evidence type="ECO:0000259" key="16">
    <source>
        <dbReference type="PROSITE" id="PS50106"/>
    </source>
</evidence>
<dbReference type="EC" id="3.4.21.107" evidence="4"/>
<dbReference type="PROSITE" id="PS51257">
    <property type="entry name" value="PROKAR_LIPOPROTEIN"/>
    <property type="match status" value="1"/>
</dbReference>
<reference evidence="17" key="1">
    <citation type="submission" date="2022-10" db="EMBL/GenBank/DDBJ databases">
        <title>Candidatus Kirkpatrella diaphorinas gen. nov., sp. nov., an uncultured endosymbiont identified in a population of Diaphorina citri from Hawaii.</title>
        <authorList>
            <person name="Henry E.M."/>
            <person name="Carlson C.R."/>
            <person name="Kuo Y.-W."/>
        </authorList>
    </citation>
    <scope>NUCLEOTIDE SEQUENCE</scope>
    <source>
        <strain evidence="17">CADCRV1</strain>
    </source>
</reference>
<evidence type="ECO:0000313" key="18">
    <source>
        <dbReference type="Proteomes" id="UP001163831"/>
    </source>
</evidence>
<dbReference type="Pfam" id="PF13365">
    <property type="entry name" value="Trypsin_2"/>
    <property type="match status" value="1"/>
</dbReference>
<sequence>MRYPPRMKAQYGITISLLSCLTLMTARPASAEAPEKPASEQPGDREKGSLATLADRLLPQVVNVSASASIHPGDTSEASPDEGGPDSGPDQGPQIPKFAPGSPLDEYFHDYMKQKTAPDAPPREMQAQGSGFIMSSDGIIVTNEHVIHNADKISVTLQDGTILPAHIIGRDQKTDLAVLRVKPDGKLPAVTFGDSDTARTGDKVVAIGNPFGLSGTVTSGILSSRSRDIHHGLYNDYLQTDAAINRGNSGGPLFNMAGEVIGINTAIFSTGGGSIGLGFAIPANDAVPVLQQLIKDGHVTRGWLGAQLQDVTPDIAKSLNLKSQEGGLIAEIKKGGPAAAAGLKTGDVVTEIDGQPVNIGTLARLIAARQPGGHVKLGYKRDGQSHEAIVTIGKSPEKPDMPPAGTRDAKPKNITMADLGLGVMALDEDLRKSHDIPDSQRGVMVISVAPHGTAAKRGIAVGDFILQVQKVEIDSPAAFAHEVDRLRDQKKNIILILIQSKDGISWVPLALHQALP</sequence>
<comment type="catalytic activity">
    <reaction evidence="1">
        <text>Acts on substrates that are at least partially unfolded. The cleavage site P1 residue is normally between a pair of hydrophobic residues, such as Val-|-Val.</text>
        <dbReference type="EC" id="3.4.21.107"/>
    </reaction>
</comment>
<evidence type="ECO:0000313" key="17">
    <source>
        <dbReference type="EMBL" id="UYH50950.1"/>
    </source>
</evidence>
<dbReference type="PROSITE" id="PS50106">
    <property type="entry name" value="PDZ"/>
    <property type="match status" value="2"/>
</dbReference>
<dbReference type="InterPro" id="IPR001940">
    <property type="entry name" value="Peptidase_S1C"/>
</dbReference>
<dbReference type="RefSeq" id="WP_319806543.1">
    <property type="nucleotide sequence ID" value="NZ_CP107052.1"/>
</dbReference>
<evidence type="ECO:0000256" key="6">
    <source>
        <dbReference type="ARBA" id="ARBA00022670"/>
    </source>
</evidence>
<dbReference type="SUPFAM" id="SSF50156">
    <property type="entry name" value="PDZ domain-like"/>
    <property type="match status" value="2"/>
</dbReference>
<dbReference type="InterPro" id="IPR009003">
    <property type="entry name" value="Peptidase_S1_PA"/>
</dbReference>
<feature type="domain" description="PDZ" evidence="16">
    <location>
        <begin position="389"/>
        <end position="501"/>
    </location>
</feature>
<keyword evidence="12" id="KW-0346">Stress response</keyword>
<evidence type="ECO:0000256" key="1">
    <source>
        <dbReference type="ARBA" id="ARBA00001772"/>
    </source>
</evidence>
<keyword evidence="18" id="KW-1185">Reference proteome</keyword>